<evidence type="ECO:0000313" key="2">
    <source>
        <dbReference type="Proteomes" id="UP000299102"/>
    </source>
</evidence>
<dbReference type="AlphaFoldDB" id="A0A4C1U7P8"/>
<accession>A0A4C1U7P8</accession>
<keyword evidence="2" id="KW-1185">Reference proteome</keyword>
<comment type="caution">
    <text evidence="1">The sequence shown here is derived from an EMBL/GenBank/DDBJ whole genome shotgun (WGS) entry which is preliminary data.</text>
</comment>
<reference evidence="1 2" key="1">
    <citation type="journal article" date="2019" name="Commun. Biol.">
        <title>The bagworm genome reveals a unique fibroin gene that provides high tensile strength.</title>
        <authorList>
            <person name="Kono N."/>
            <person name="Nakamura H."/>
            <person name="Ohtoshi R."/>
            <person name="Tomita M."/>
            <person name="Numata K."/>
            <person name="Arakawa K."/>
        </authorList>
    </citation>
    <scope>NUCLEOTIDE SEQUENCE [LARGE SCALE GENOMIC DNA]</scope>
</reference>
<proteinExistence type="predicted"/>
<dbReference type="EMBL" id="BGZK01000140">
    <property type="protein sequence ID" value="GBP22412.1"/>
    <property type="molecule type" value="Genomic_DNA"/>
</dbReference>
<dbReference type="Proteomes" id="UP000299102">
    <property type="component" value="Unassembled WGS sequence"/>
</dbReference>
<gene>
    <name evidence="1" type="ORF">EVAR_78588_1</name>
</gene>
<name>A0A4C1U7P8_EUMVA</name>
<organism evidence="1 2">
    <name type="scientific">Eumeta variegata</name>
    <name type="common">Bagworm moth</name>
    <name type="synonym">Eumeta japonica</name>
    <dbReference type="NCBI Taxonomy" id="151549"/>
    <lineage>
        <taxon>Eukaryota</taxon>
        <taxon>Metazoa</taxon>
        <taxon>Ecdysozoa</taxon>
        <taxon>Arthropoda</taxon>
        <taxon>Hexapoda</taxon>
        <taxon>Insecta</taxon>
        <taxon>Pterygota</taxon>
        <taxon>Neoptera</taxon>
        <taxon>Endopterygota</taxon>
        <taxon>Lepidoptera</taxon>
        <taxon>Glossata</taxon>
        <taxon>Ditrysia</taxon>
        <taxon>Tineoidea</taxon>
        <taxon>Psychidae</taxon>
        <taxon>Oiketicinae</taxon>
        <taxon>Eumeta</taxon>
    </lineage>
</organism>
<protein>
    <submittedName>
        <fullName evidence="1">Uncharacterized protein</fullName>
    </submittedName>
</protein>
<sequence length="102" mass="11551">MIDIKRTEPSPRKFNLCLSVPAASVSRSSRTSRTRSCLSCTWTAYPERAPRAPATSYRARLPFVRTCDGLYIISCRSEAIQRRVRDVCARRWSSPRAVVGTE</sequence>
<evidence type="ECO:0000313" key="1">
    <source>
        <dbReference type="EMBL" id="GBP22412.1"/>
    </source>
</evidence>